<feature type="chain" id="PRO_5032535404" description="Integrase catalytic domain-containing protein" evidence="1">
    <location>
        <begin position="22"/>
        <end position="194"/>
    </location>
</feature>
<name>A0A845GTA5_9BURK</name>
<dbReference type="Proteomes" id="UP000447355">
    <property type="component" value="Unassembled WGS sequence"/>
</dbReference>
<protein>
    <recommendedName>
        <fullName evidence="4">Integrase catalytic domain-containing protein</fullName>
    </recommendedName>
</protein>
<evidence type="ECO:0000313" key="2">
    <source>
        <dbReference type="EMBL" id="MYM95907.1"/>
    </source>
</evidence>
<evidence type="ECO:0000313" key="3">
    <source>
        <dbReference type="Proteomes" id="UP000447355"/>
    </source>
</evidence>
<evidence type="ECO:0008006" key="4">
    <source>
        <dbReference type="Google" id="ProtNLM"/>
    </source>
</evidence>
<keyword evidence="1" id="KW-0732">Signal</keyword>
<accession>A0A845GTA5</accession>
<feature type="signal peptide" evidence="1">
    <location>
        <begin position="1"/>
        <end position="21"/>
    </location>
</feature>
<proteinExistence type="predicted"/>
<sequence length="194" mass="21160">MKRIVFAAISAIFLLIQNVSAVSLNGRTNDDSVCDLSPYTTSRLGQLTFVPARTPNIEAIYARLAMRFIVSSCHLGQTVILHSDDGSRFEDQYFTDVATRLCGAANIVREPFPTAEQPHAFRVKCQIIQLKTAELWLRAAETSESTEAMINKGVATSAKSDQVPVDQVPAARRQECKHGLTFGALTGLSGGCRN</sequence>
<evidence type="ECO:0000256" key="1">
    <source>
        <dbReference type="SAM" id="SignalP"/>
    </source>
</evidence>
<gene>
    <name evidence="2" type="ORF">GTP90_18775</name>
</gene>
<dbReference type="EMBL" id="WWCX01000035">
    <property type="protein sequence ID" value="MYM95907.1"/>
    <property type="molecule type" value="Genomic_DNA"/>
</dbReference>
<dbReference type="AlphaFoldDB" id="A0A845GTA5"/>
<organism evidence="2 3">
    <name type="scientific">Duganella vulcania</name>
    <dbReference type="NCBI Taxonomy" id="2692166"/>
    <lineage>
        <taxon>Bacteria</taxon>
        <taxon>Pseudomonadati</taxon>
        <taxon>Pseudomonadota</taxon>
        <taxon>Betaproteobacteria</taxon>
        <taxon>Burkholderiales</taxon>
        <taxon>Oxalobacteraceae</taxon>
        <taxon>Telluria group</taxon>
        <taxon>Duganella</taxon>
    </lineage>
</organism>
<dbReference type="RefSeq" id="WP_161084994.1">
    <property type="nucleotide sequence ID" value="NZ_WWCX01000035.1"/>
</dbReference>
<comment type="caution">
    <text evidence="2">The sequence shown here is derived from an EMBL/GenBank/DDBJ whole genome shotgun (WGS) entry which is preliminary data.</text>
</comment>
<reference evidence="2" key="1">
    <citation type="submission" date="2019-12" db="EMBL/GenBank/DDBJ databases">
        <title>Novel species isolated from a subtropical stream in China.</title>
        <authorList>
            <person name="Lu H."/>
        </authorList>
    </citation>
    <scope>NUCLEOTIDE SEQUENCE [LARGE SCALE GENOMIC DNA]</scope>
    <source>
        <strain evidence="2">FT81W</strain>
    </source>
</reference>